<dbReference type="Gene3D" id="3.40.20.10">
    <property type="entry name" value="Severin"/>
    <property type="match status" value="2"/>
</dbReference>
<dbReference type="InterPro" id="IPR029006">
    <property type="entry name" value="ADF-H/Gelsolin-like_dom_sf"/>
</dbReference>
<keyword evidence="3" id="KW-0963">Cytoplasm</keyword>
<dbReference type="OrthoDB" id="10006997at2759"/>
<dbReference type="PANTHER" id="PTHR13759">
    <property type="entry name" value="TWINFILIN"/>
    <property type="match status" value="1"/>
</dbReference>
<evidence type="ECO:0000256" key="3">
    <source>
        <dbReference type="ARBA" id="ARBA00022490"/>
    </source>
</evidence>
<dbReference type="GO" id="GO:0005884">
    <property type="term" value="C:actin filament"/>
    <property type="evidence" value="ECO:0007669"/>
    <property type="project" value="TreeGrafter"/>
</dbReference>
<dbReference type="SMART" id="SM00102">
    <property type="entry name" value="ADF"/>
    <property type="match status" value="2"/>
</dbReference>
<comment type="subunit">
    <text evidence="7">Interacts with G-actin; ADP-actin form.</text>
</comment>
<evidence type="ECO:0000256" key="7">
    <source>
        <dbReference type="ARBA" id="ARBA00038532"/>
    </source>
</evidence>
<dbReference type="GO" id="GO:0051015">
    <property type="term" value="F:actin filament binding"/>
    <property type="evidence" value="ECO:0007669"/>
    <property type="project" value="TreeGrafter"/>
</dbReference>
<dbReference type="EMBL" id="UFAJ01000097">
    <property type="protein sequence ID" value="SSD59146.1"/>
    <property type="molecule type" value="Genomic_DNA"/>
</dbReference>
<dbReference type="PANTHER" id="PTHR13759:SF1">
    <property type="entry name" value="TWINFILIN"/>
    <property type="match status" value="1"/>
</dbReference>
<keyword evidence="5" id="KW-0009">Actin-binding</keyword>
<dbReference type="GO" id="GO:0051016">
    <property type="term" value="P:barbed-end actin filament capping"/>
    <property type="evidence" value="ECO:0007669"/>
    <property type="project" value="TreeGrafter"/>
</dbReference>
<evidence type="ECO:0000256" key="6">
    <source>
        <dbReference type="ARBA" id="ARBA00023212"/>
    </source>
</evidence>
<gene>
    <name evidence="10" type="ORF">SCODWIG_00907</name>
</gene>
<dbReference type="SUPFAM" id="SSF55753">
    <property type="entry name" value="Actin depolymerizing proteins"/>
    <property type="match status" value="2"/>
</dbReference>
<dbReference type="PROSITE" id="PS51263">
    <property type="entry name" value="ADF_H"/>
    <property type="match status" value="2"/>
</dbReference>
<evidence type="ECO:0000313" key="11">
    <source>
        <dbReference type="Proteomes" id="UP000262825"/>
    </source>
</evidence>
<proteinExistence type="inferred from homology"/>
<evidence type="ECO:0000256" key="5">
    <source>
        <dbReference type="ARBA" id="ARBA00023203"/>
    </source>
</evidence>
<dbReference type="InterPro" id="IPR028458">
    <property type="entry name" value="Twinfilin"/>
</dbReference>
<evidence type="ECO:0000259" key="9">
    <source>
        <dbReference type="PROSITE" id="PS51263"/>
    </source>
</evidence>
<protein>
    <recommendedName>
        <fullName evidence="9">ADF-H domain-containing protein</fullName>
    </recommendedName>
</protein>
<keyword evidence="4" id="KW-0677">Repeat</keyword>
<name>A0A376B382_9ASCO</name>
<feature type="domain" description="ADF-H" evidence="9">
    <location>
        <begin position="1"/>
        <end position="144"/>
    </location>
</feature>
<feature type="domain" description="ADF-H" evidence="9">
    <location>
        <begin position="200"/>
        <end position="338"/>
    </location>
</feature>
<dbReference type="GO" id="GO:0030042">
    <property type="term" value="P:actin filament depolymerization"/>
    <property type="evidence" value="ECO:0007669"/>
    <property type="project" value="TreeGrafter"/>
</dbReference>
<dbReference type="Proteomes" id="UP000262825">
    <property type="component" value="Unassembled WGS sequence"/>
</dbReference>
<evidence type="ECO:0000256" key="8">
    <source>
        <dbReference type="SAM" id="MobiDB-lite"/>
    </source>
</evidence>
<comment type="subcellular location">
    <subcellularLocation>
        <location evidence="1">Cytoplasm</location>
        <location evidence="1">Cytoskeleton</location>
    </subcellularLocation>
</comment>
<feature type="compositionally biased region" description="Basic residues" evidence="8">
    <location>
        <begin position="352"/>
        <end position="366"/>
    </location>
</feature>
<organism evidence="10 11">
    <name type="scientific">Saccharomycodes ludwigii</name>
    <dbReference type="NCBI Taxonomy" id="36035"/>
    <lineage>
        <taxon>Eukaryota</taxon>
        <taxon>Fungi</taxon>
        <taxon>Dikarya</taxon>
        <taxon>Ascomycota</taxon>
        <taxon>Saccharomycotina</taxon>
        <taxon>Saccharomycetes</taxon>
        <taxon>Saccharomycodales</taxon>
        <taxon>Saccharomycodaceae</taxon>
        <taxon>Saccharomycodes</taxon>
    </lineage>
</organism>
<dbReference type="VEuPathDB" id="FungiDB:SCODWIG_00907"/>
<dbReference type="AlphaFoldDB" id="A0A376B382"/>
<evidence type="ECO:0000313" key="10">
    <source>
        <dbReference type="EMBL" id="SSD59146.1"/>
    </source>
</evidence>
<dbReference type="GO" id="GO:0005737">
    <property type="term" value="C:cytoplasm"/>
    <property type="evidence" value="ECO:0007669"/>
    <property type="project" value="TreeGrafter"/>
</dbReference>
<feature type="region of interest" description="Disordered" evidence="8">
    <location>
        <begin position="333"/>
        <end position="366"/>
    </location>
</feature>
<keyword evidence="11" id="KW-1185">Reference proteome</keyword>
<keyword evidence="6" id="KW-0206">Cytoskeleton</keyword>
<dbReference type="CDD" id="cd11284">
    <property type="entry name" value="ADF_Twf-C_like"/>
    <property type="match status" value="1"/>
</dbReference>
<dbReference type="GO" id="GO:0003785">
    <property type="term" value="F:actin monomer binding"/>
    <property type="evidence" value="ECO:0007669"/>
    <property type="project" value="TreeGrafter"/>
</dbReference>
<evidence type="ECO:0000256" key="1">
    <source>
        <dbReference type="ARBA" id="ARBA00004245"/>
    </source>
</evidence>
<evidence type="ECO:0000256" key="2">
    <source>
        <dbReference type="ARBA" id="ARBA00009557"/>
    </source>
</evidence>
<dbReference type="Pfam" id="PF00241">
    <property type="entry name" value="Cofilin_ADF"/>
    <property type="match status" value="2"/>
</dbReference>
<reference evidence="11" key="1">
    <citation type="submission" date="2018-06" db="EMBL/GenBank/DDBJ databases">
        <authorList>
            <person name="Guldener U."/>
        </authorList>
    </citation>
    <scope>NUCLEOTIDE SEQUENCE [LARGE SCALE GENOMIC DNA]</scope>
    <source>
        <strain evidence="11">UTAD17</strain>
    </source>
</reference>
<evidence type="ECO:0000256" key="4">
    <source>
        <dbReference type="ARBA" id="ARBA00022737"/>
    </source>
</evidence>
<comment type="similarity">
    <text evidence="2">Belongs to the actin-binding proteins ADF family. Twinfilin subfamily.</text>
</comment>
<sequence>MSTQSGILGDEKLLEAIAHNPSKQVILAQINKSCDTVQLFKSLDSIEELHAFLSNEESKNSNFESFYILVPINLNNSSSSATNNDTSYDFITYIPDISPVRQKMLYASSKLSLQRQIGTSKIGVNLLLNSVEELIPTNLRKELSESASNSDNQSITNTTGLKKIDVSVLSESELANLEISRQQYKQQLVSQTNGSGSQLSFKINDNGQDLLNGFFKPNNMVHNYNFISLLIDISSELVNATNESMIDKVSELPSKIITEHPTYSLYKSSSKNDNTFDQYFFIYSCPSGSKVKERMLYASNKQGLINHLTDQYGITFAKVIEIGDADELELSELKSRDEEEESSANNLNNRLKFNKPKGPPRRGGHK</sequence>
<accession>A0A376B382</accession>
<dbReference type="InterPro" id="IPR002108">
    <property type="entry name" value="ADF-H"/>
</dbReference>